<dbReference type="RefSeq" id="XP_014521893.1">
    <property type="nucleotide sequence ID" value="XM_014666407.1"/>
</dbReference>
<keyword evidence="1" id="KW-0175">Coiled coil</keyword>
<reference evidence="5" key="1">
    <citation type="submission" date="2025-08" db="UniProtKB">
        <authorList>
            <consortium name="RefSeq"/>
        </authorList>
    </citation>
    <scope>IDENTIFICATION</scope>
    <source>
        <tissue evidence="5">Leaf</tissue>
    </source>
</reference>
<evidence type="ECO:0000256" key="2">
    <source>
        <dbReference type="SAM" id="MobiDB-lite"/>
    </source>
</evidence>
<dbReference type="KEGG" id="vra:106778447"/>
<dbReference type="InterPro" id="IPR005162">
    <property type="entry name" value="Retrotrans_gag_dom"/>
</dbReference>
<dbReference type="PANTHER" id="PTHR33223:SF10">
    <property type="entry name" value="AMINOTRANSFERASE-LIKE PLANT MOBILE DOMAIN-CONTAINING PROTEIN"/>
    <property type="match status" value="1"/>
</dbReference>
<evidence type="ECO:0000259" key="3">
    <source>
        <dbReference type="Pfam" id="PF03732"/>
    </source>
</evidence>
<name>A0A1S3VU33_VIGRR</name>
<evidence type="ECO:0000313" key="4">
    <source>
        <dbReference type="Proteomes" id="UP000087766"/>
    </source>
</evidence>
<dbReference type="Pfam" id="PF03732">
    <property type="entry name" value="Retrotrans_gag"/>
    <property type="match status" value="1"/>
</dbReference>
<feature type="compositionally biased region" description="Polar residues" evidence="2">
    <location>
        <begin position="274"/>
        <end position="284"/>
    </location>
</feature>
<proteinExistence type="predicted"/>
<dbReference type="GeneID" id="106778447"/>
<organism evidence="4 5">
    <name type="scientific">Vigna radiata var. radiata</name>
    <name type="common">Mung bean</name>
    <name type="synonym">Phaseolus aureus</name>
    <dbReference type="NCBI Taxonomy" id="3916"/>
    <lineage>
        <taxon>Eukaryota</taxon>
        <taxon>Viridiplantae</taxon>
        <taxon>Streptophyta</taxon>
        <taxon>Embryophyta</taxon>
        <taxon>Tracheophyta</taxon>
        <taxon>Spermatophyta</taxon>
        <taxon>Magnoliopsida</taxon>
        <taxon>eudicotyledons</taxon>
        <taxon>Gunneridae</taxon>
        <taxon>Pentapetalae</taxon>
        <taxon>rosids</taxon>
        <taxon>fabids</taxon>
        <taxon>Fabales</taxon>
        <taxon>Fabaceae</taxon>
        <taxon>Papilionoideae</taxon>
        <taxon>50 kb inversion clade</taxon>
        <taxon>NPAAA clade</taxon>
        <taxon>indigoferoid/millettioid clade</taxon>
        <taxon>Phaseoleae</taxon>
        <taxon>Vigna</taxon>
    </lineage>
</organism>
<dbReference type="Proteomes" id="UP000087766">
    <property type="component" value="Unplaced"/>
</dbReference>
<gene>
    <name evidence="5" type="primary">LOC106778447</name>
</gene>
<keyword evidence="4" id="KW-1185">Reference proteome</keyword>
<protein>
    <submittedName>
        <fullName evidence="5">Uncharacterized protein LOC106778447</fullName>
    </submittedName>
</protein>
<feature type="coiled-coil region" evidence="1">
    <location>
        <begin position="17"/>
        <end position="45"/>
    </location>
</feature>
<evidence type="ECO:0000256" key="1">
    <source>
        <dbReference type="SAM" id="Coils"/>
    </source>
</evidence>
<feature type="region of interest" description="Disordered" evidence="2">
    <location>
        <begin position="49"/>
        <end position="80"/>
    </location>
</feature>
<feature type="region of interest" description="Disordered" evidence="2">
    <location>
        <begin position="272"/>
        <end position="291"/>
    </location>
</feature>
<dbReference type="AlphaFoldDB" id="A0A1S3VU33"/>
<feature type="domain" description="Retrotransposon gag" evidence="3">
    <location>
        <begin position="147"/>
        <end position="231"/>
    </location>
</feature>
<feature type="compositionally biased region" description="Basic and acidic residues" evidence="2">
    <location>
        <begin position="57"/>
        <end position="66"/>
    </location>
</feature>
<accession>A0A1S3VU33</accession>
<evidence type="ECO:0000313" key="5">
    <source>
        <dbReference type="RefSeq" id="XP_014521893.1"/>
    </source>
</evidence>
<dbReference type="OrthoDB" id="1752139at2759"/>
<sequence length="291" mass="33656">MVITRNTEEQQSTKELIKDMQAQMQAQLLEMQRKHKEEIAALRAERAHLASTTQRNHNRENDHEASRNQQPSHHTNPNDRVKREANSMITPTILLPFTTAIMQTPLPEKAPPVLEKYDGSTDPDDHLRIFVNTMAFYTDSDPVMCRAFSLSLKGEALAWYNTLPPNTVDCFATVEALFRNQYAFNRVQELMPIDLINTKQEKEETLKAFMKRYIKTSRRVKGINHNFIINNLHSCLKAGFVAENLYAKPPKTMDELQKRIAKFIRMEDMRNSIKRQQQEASASGNKKKGKR</sequence>
<dbReference type="PANTHER" id="PTHR33223">
    <property type="entry name" value="CCHC-TYPE DOMAIN-CONTAINING PROTEIN"/>
    <property type="match status" value="1"/>
</dbReference>